<feature type="non-terminal residue" evidence="4">
    <location>
        <position position="159"/>
    </location>
</feature>
<keyword evidence="3" id="KW-1133">Transmembrane helix</keyword>
<keyword evidence="3" id="KW-0472">Membrane</keyword>
<evidence type="ECO:0000256" key="2">
    <source>
        <dbReference type="ARBA" id="ARBA00022803"/>
    </source>
</evidence>
<reference evidence="4" key="1">
    <citation type="submission" date="2018-05" db="EMBL/GenBank/DDBJ databases">
        <authorList>
            <person name="Lanie J.A."/>
            <person name="Ng W.-L."/>
            <person name="Kazmierczak K.M."/>
            <person name="Andrzejewski T.M."/>
            <person name="Davidsen T.M."/>
            <person name="Wayne K.J."/>
            <person name="Tettelin H."/>
            <person name="Glass J.I."/>
            <person name="Rusch D."/>
            <person name="Podicherti R."/>
            <person name="Tsui H.-C.T."/>
            <person name="Winkler M.E."/>
        </authorList>
    </citation>
    <scope>NUCLEOTIDE SEQUENCE</scope>
</reference>
<dbReference type="PANTHER" id="PTHR44227">
    <property type="match status" value="1"/>
</dbReference>
<feature type="transmembrane region" description="Helical" evidence="3">
    <location>
        <begin position="16"/>
        <end position="33"/>
    </location>
</feature>
<sequence length="159" mass="18676">MNTPIINTPERHRSHFRYCIFLLVLGSLVYGNHLQNPFQFDTVAYITNQHRLDNIEKQLSIEFFKKQFSQRGLLQISVALNAHLDGFRPLGYHLVNLVFHLTNSLFLYFITYRALCYFGLGRYSPQESAIRSISLFTAMFFLLHPFQTESVIYIMSRSE</sequence>
<evidence type="ECO:0000256" key="3">
    <source>
        <dbReference type="SAM" id="Phobius"/>
    </source>
</evidence>
<gene>
    <name evidence="4" type="ORF">METZ01_LOCUS517868</name>
</gene>
<protein>
    <submittedName>
        <fullName evidence="4">Uncharacterized protein</fullName>
    </submittedName>
</protein>
<keyword evidence="1" id="KW-0677">Repeat</keyword>
<keyword evidence="3" id="KW-0812">Transmembrane</keyword>
<dbReference type="InterPro" id="IPR052346">
    <property type="entry name" value="O-mannosyl-transferase_TMTC"/>
</dbReference>
<dbReference type="EMBL" id="UINC01232166">
    <property type="protein sequence ID" value="SVE65014.1"/>
    <property type="molecule type" value="Genomic_DNA"/>
</dbReference>
<feature type="transmembrane region" description="Helical" evidence="3">
    <location>
        <begin position="132"/>
        <end position="155"/>
    </location>
</feature>
<accession>A0A383F7X4</accession>
<organism evidence="4">
    <name type="scientific">marine metagenome</name>
    <dbReference type="NCBI Taxonomy" id="408172"/>
    <lineage>
        <taxon>unclassified sequences</taxon>
        <taxon>metagenomes</taxon>
        <taxon>ecological metagenomes</taxon>
    </lineage>
</organism>
<dbReference type="PANTHER" id="PTHR44227:SF3">
    <property type="entry name" value="PROTEIN O-MANNOSYL-TRANSFERASE TMTC4"/>
    <property type="match status" value="1"/>
</dbReference>
<name>A0A383F7X4_9ZZZZ</name>
<evidence type="ECO:0000313" key="4">
    <source>
        <dbReference type="EMBL" id="SVE65014.1"/>
    </source>
</evidence>
<evidence type="ECO:0000256" key="1">
    <source>
        <dbReference type="ARBA" id="ARBA00022737"/>
    </source>
</evidence>
<keyword evidence="2" id="KW-0802">TPR repeat</keyword>
<dbReference type="AlphaFoldDB" id="A0A383F7X4"/>
<proteinExistence type="predicted"/>
<feature type="transmembrane region" description="Helical" evidence="3">
    <location>
        <begin position="97"/>
        <end position="120"/>
    </location>
</feature>